<dbReference type="AlphaFoldDB" id="A0A0G3XA89"/>
<sequence length="211" mass="23642">MPEVPASAGTLLVVCAEAHYFPAMAIREILEVPDPRLKVVSEPVTEFDDELKTLVDDMFETMYDAPGIGLAAIQVGVPKRVLVIDLQPEDPDAEPEVCDHGGHQHTHQPTIREPRVFINPEILDPAEDLATYQEGCLSVPEIYADVDRPAACRVRWQDLEGNVHEEAMEGLMATCIQHEMDHLEGILFIDHLSRLKRQMALKKLQKLRHAA</sequence>
<organism evidence="3 4">
    <name type="scientific">Pelagerythrobacter marensis</name>
    <dbReference type="NCBI Taxonomy" id="543877"/>
    <lineage>
        <taxon>Bacteria</taxon>
        <taxon>Pseudomonadati</taxon>
        <taxon>Pseudomonadota</taxon>
        <taxon>Alphaproteobacteria</taxon>
        <taxon>Sphingomonadales</taxon>
        <taxon>Erythrobacteraceae</taxon>
        <taxon>Pelagerythrobacter</taxon>
    </lineage>
</organism>
<feature type="binding site" evidence="2">
    <location>
        <position position="136"/>
    </location>
    <ligand>
        <name>Fe cation</name>
        <dbReference type="ChEBI" id="CHEBI:24875"/>
    </ligand>
</feature>
<dbReference type="PATRIC" id="fig|543877.4.peg.1247"/>
<keyword evidence="2" id="KW-0408">Iron</keyword>
<gene>
    <name evidence="2" type="primary">def</name>
    <name evidence="3" type="ORF">AM2010_1229</name>
</gene>
<dbReference type="SUPFAM" id="SSF56420">
    <property type="entry name" value="Peptide deformylase"/>
    <property type="match status" value="1"/>
</dbReference>
<comment type="catalytic activity">
    <reaction evidence="2">
        <text>N-terminal N-formyl-L-methionyl-[peptide] + H2O = N-terminal L-methionyl-[peptide] + formate</text>
        <dbReference type="Rhea" id="RHEA:24420"/>
        <dbReference type="Rhea" id="RHEA-COMP:10639"/>
        <dbReference type="Rhea" id="RHEA-COMP:10640"/>
        <dbReference type="ChEBI" id="CHEBI:15377"/>
        <dbReference type="ChEBI" id="CHEBI:15740"/>
        <dbReference type="ChEBI" id="CHEBI:49298"/>
        <dbReference type="ChEBI" id="CHEBI:64731"/>
        <dbReference type="EC" id="3.5.1.88"/>
    </reaction>
</comment>
<dbReference type="Proteomes" id="UP000037643">
    <property type="component" value="Chromosome"/>
</dbReference>
<comment type="cofactor">
    <cofactor evidence="2">
        <name>Fe(2+)</name>
        <dbReference type="ChEBI" id="CHEBI:29033"/>
    </cofactor>
    <text evidence="2">Binds 1 Fe(2+) ion.</text>
</comment>
<protein>
    <recommendedName>
        <fullName evidence="2">Peptide deformylase</fullName>
        <shortName evidence="2">PDF</shortName>
        <ecNumber evidence="2">3.5.1.88</ecNumber>
    </recommendedName>
    <alternativeName>
        <fullName evidence="2">Polypeptide deformylase</fullName>
    </alternativeName>
</protein>
<keyword evidence="2" id="KW-0479">Metal-binding</keyword>
<dbReference type="HAMAP" id="MF_00163">
    <property type="entry name" value="Pep_deformylase"/>
    <property type="match status" value="1"/>
</dbReference>
<dbReference type="PANTHER" id="PTHR10458:SF22">
    <property type="entry name" value="PEPTIDE DEFORMYLASE"/>
    <property type="match status" value="1"/>
</dbReference>
<reference evidence="3 4" key="1">
    <citation type="submission" date="2015-06" db="EMBL/GenBank/DDBJ databases">
        <authorList>
            <person name="Kim K.M."/>
        </authorList>
    </citation>
    <scope>NUCLEOTIDE SEQUENCE [LARGE SCALE GENOMIC DNA]</scope>
    <source>
        <strain evidence="3 4">KCTC 22370</strain>
    </source>
</reference>
<dbReference type="Gene3D" id="3.90.45.10">
    <property type="entry name" value="Peptide deformylase"/>
    <property type="match status" value="1"/>
</dbReference>
<dbReference type="NCBIfam" id="NF001159">
    <property type="entry name" value="PRK00150.1-3"/>
    <property type="match status" value="1"/>
</dbReference>
<dbReference type="CDD" id="cd00487">
    <property type="entry name" value="Pep_deformylase"/>
    <property type="match status" value="1"/>
</dbReference>
<dbReference type="KEGG" id="amx:AM2010_1229"/>
<keyword evidence="2" id="KW-0378">Hydrolase</keyword>
<feature type="binding site" evidence="2">
    <location>
        <position position="182"/>
    </location>
    <ligand>
        <name>Fe cation</name>
        <dbReference type="ChEBI" id="CHEBI:24875"/>
    </ligand>
</feature>
<dbReference type="EMBL" id="CP011805">
    <property type="protein sequence ID" value="AKM07303.1"/>
    <property type="molecule type" value="Genomic_DNA"/>
</dbReference>
<dbReference type="PRINTS" id="PR01576">
    <property type="entry name" value="PDEFORMYLASE"/>
</dbReference>
<dbReference type="PANTHER" id="PTHR10458">
    <property type="entry name" value="PEPTIDE DEFORMYLASE"/>
    <property type="match status" value="1"/>
</dbReference>
<dbReference type="InterPro" id="IPR023635">
    <property type="entry name" value="Peptide_deformylase"/>
</dbReference>
<dbReference type="GO" id="GO:0006412">
    <property type="term" value="P:translation"/>
    <property type="evidence" value="ECO:0007669"/>
    <property type="project" value="UniProtKB-UniRule"/>
</dbReference>
<dbReference type="GO" id="GO:0042586">
    <property type="term" value="F:peptide deformylase activity"/>
    <property type="evidence" value="ECO:0007669"/>
    <property type="project" value="UniProtKB-UniRule"/>
</dbReference>
<comment type="function">
    <text evidence="2">Removes the formyl group from the N-terminal Met of newly synthesized proteins. Requires at least a dipeptide for an efficient rate of reaction. N-terminal L-methionine is a prerequisite for activity but the enzyme has broad specificity at other positions.</text>
</comment>
<proteinExistence type="inferred from homology"/>
<name>A0A0G3XA89_9SPHN</name>
<dbReference type="Pfam" id="PF01327">
    <property type="entry name" value="Pep_deformylase"/>
    <property type="match status" value="1"/>
</dbReference>
<accession>A0A0G3XA89</accession>
<keyword evidence="4" id="KW-1185">Reference proteome</keyword>
<feature type="active site" evidence="2">
    <location>
        <position position="179"/>
    </location>
</feature>
<dbReference type="GO" id="GO:0046872">
    <property type="term" value="F:metal ion binding"/>
    <property type="evidence" value="ECO:0007669"/>
    <property type="project" value="UniProtKB-KW"/>
</dbReference>
<evidence type="ECO:0000313" key="3">
    <source>
        <dbReference type="EMBL" id="AKM07303.1"/>
    </source>
</evidence>
<keyword evidence="2" id="KW-0648">Protein biosynthesis</keyword>
<dbReference type="EC" id="3.5.1.88" evidence="2"/>
<evidence type="ECO:0000313" key="4">
    <source>
        <dbReference type="Proteomes" id="UP000037643"/>
    </source>
</evidence>
<feature type="binding site" evidence="2">
    <location>
        <position position="178"/>
    </location>
    <ligand>
        <name>Fe cation</name>
        <dbReference type="ChEBI" id="CHEBI:24875"/>
    </ligand>
</feature>
<dbReference type="PIRSF" id="PIRSF004749">
    <property type="entry name" value="Pep_def"/>
    <property type="match status" value="1"/>
</dbReference>
<evidence type="ECO:0000256" key="2">
    <source>
        <dbReference type="HAMAP-Rule" id="MF_00163"/>
    </source>
</evidence>
<comment type="similarity">
    <text evidence="1 2">Belongs to the polypeptide deformylase family.</text>
</comment>
<evidence type="ECO:0000256" key="1">
    <source>
        <dbReference type="ARBA" id="ARBA00010759"/>
    </source>
</evidence>
<dbReference type="STRING" id="543877.AM2010_1229"/>
<dbReference type="InterPro" id="IPR036821">
    <property type="entry name" value="Peptide_deformylase_sf"/>
</dbReference>